<name>A0A813PMB3_9BILA</name>
<dbReference type="OrthoDB" id="10401496at2759"/>
<keyword evidence="2" id="KW-0732">Signal</keyword>
<accession>A0A813PMB3</accession>
<organism evidence="3 4">
    <name type="scientific">Brachionus calyciflorus</name>
    <dbReference type="NCBI Taxonomy" id="104777"/>
    <lineage>
        <taxon>Eukaryota</taxon>
        <taxon>Metazoa</taxon>
        <taxon>Spiralia</taxon>
        <taxon>Gnathifera</taxon>
        <taxon>Rotifera</taxon>
        <taxon>Eurotatoria</taxon>
        <taxon>Monogononta</taxon>
        <taxon>Pseudotrocha</taxon>
        <taxon>Ploima</taxon>
        <taxon>Brachionidae</taxon>
        <taxon>Brachionus</taxon>
    </lineage>
</organism>
<feature type="compositionally biased region" description="Polar residues" evidence="1">
    <location>
        <begin position="46"/>
        <end position="55"/>
    </location>
</feature>
<evidence type="ECO:0000313" key="4">
    <source>
        <dbReference type="Proteomes" id="UP000663879"/>
    </source>
</evidence>
<comment type="caution">
    <text evidence="3">The sequence shown here is derived from an EMBL/GenBank/DDBJ whole genome shotgun (WGS) entry which is preliminary data.</text>
</comment>
<dbReference type="AlphaFoldDB" id="A0A813PMB3"/>
<keyword evidence="4" id="KW-1185">Reference proteome</keyword>
<feature type="region of interest" description="Disordered" evidence="1">
    <location>
        <begin position="29"/>
        <end position="59"/>
    </location>
</feature>
<sequence>MNIHIQTKLYAFALVLILVGITNGYSLSKMDSSENEKQNEDVPFKTNLNSMNDPGTSEEEYEDLKTKLIFLLSRKELDMLLGMMNNYNDISKRDNGVKRPFNPQTRWGKRTPTARFNPQTRWG</sequence>
<gene>
    <name evidence="3" type="ORF">OXX778_LOCUS4252</name>
</gene>
<reference evidence="3" key="1">
    <citation type="submission" date="2021-02" db="EMBL/GenBank/DDBJ databases">
        <authorList>
            <person name="Nowell W R."/>
        </authorList>
    </citation>
    <scope>NUCLEOTIDE SEQUENCE</scope>
    <source>
        <strain evidence="3">Ploen Becks lab</strain>
    </source>
</reference>
<protein>
    <submittedName>
        <fullName evidence="3">Uncharacterized protein</fullName>
    </submittedName>
</protein>
<feature type="compositionally biased region" description="Polar residues" evidence="1">
    <location>
        <begin position="114"/>
        <end position="123"/>
    </location>
</feature>
<feature type="compositionally biased region" description="Basic and acidic residues" evidence="1">
    <location>
        <begin position="31"/>
        <end position="43"/>
    </location>
</feature>
<evidence type="ECO:0000313" key="3">
    <source>
        <dbReference type="EMBL" id="CAF0757492.1"/>
    </source>
</evidence>
<dbReference type="EMBL" id="CAJNOC010000409">
    <property type="protein sequence ID" value="CAF0757492.1"/>
    <property type="molecule type" value="Genomic_DNA"/>
</dbReference>
<dbReference type="Proteomes" id="UP000663879">
    <property type="component" value="Unassembled WGS sequence"/>
</dbReference>
<evidence type="ECO:0000256" key="1">
    <source>
        <dbReference type="SAM" id="MobiDB-lite"/>
    </source>
</evidence>
<feature type="signal peptide" evidence="2">
    <location>
        <begin position="1"/>
        <end position="24"/>
    </location>
</feature>
<feature type="chain" id="PRO_5033065764" evidence="2">
    <location>
        <begin position="25"/>
        <end position="123"/>
    </location>
</feature>
<proteinExistence type="predicted"/>
<feature type="region of interest" description="Disordered" evidence="1">
    <location>
        <begin position="92"/>
        <end position="123"/>
    </location>
</feature>
<evidence type="ECO:0000256" key="2">
    <source>
        <dbReference type="SAM" id="SignalP"/>
    </source>
</evidence>